<dbReference type="Proteomes" id="UP000297245">
    <property type="component" value="Unassembled WGS sequence"/>
</dbReference>
<organism evidence="1 2">
    <name type="scientific">Dendrothele bispora (strain CBS 962.96)</name>
    <dbReference type="NCBI Taxonomy" id="1314807"/>
    <lineage>
        <taxon>Eukaryota</taxon>
        <taxon>Fungi</taxon>
        <taxon>Dikarya</taxon>
        <taxon>Basidiomycota</taxon>
        <taxon>Agaricomycotina</taxon>
        <taxon>Agaricomycetes</taxon>
        <taxon>Agaricomycetidae</taxon>
        <taxon>Agaricales</taxon>
        <taxon>Agaricales incertae sedis</taxon>
        <taxon>Dendrothele</taxon>
    </lineage>
</organism>
<keyword evidence="2" id="KW-1185">Reference proteome</keyword>
<sequence length="351" mass="39886">MNTTAFTIDSHSWGSHSSSDLPIFLQTAWSSFGNNLRELSLRGHAFSFRRIIQSNSTFPSLEELSLELIDDPTSSTNRAGEAEVLVTDLEPFITSLSSQLKVLDIWSLATSDLSHFFLNLGQFPLLTSFKLETSFTKTFRADPSGLTKFLQNHCSQLECLVLRLNTAPLGLQTGRVSEELLGRWMKECFSSLTFTRLRDLEMYPTVQRGGMEALVLCIQQSQDTLKRLIIRDRYLDHEEIEMTMLSLSPDIRSLRFNAKTLNVELVDLASRLSELRSLSFGVGNLSPTFLEAMDGRSYTNWKLEDLEIWRGGSRMELPVMRSLMRSTPSLINFWGTPYVKYGLGNSDDWIH</sequence>
<dbReference type="Gene3D" id="3.80.10.10">
    <property type="entry name" value="Ribonuclease Inhibitor"/>
    <property type="match status" value="1"/>
</dbReference>
<evidence type="ECO:0000313" key="2">
    <source>
        <dbReference type="Proteomes" id="UP000297245"/>
    </source>
</evidence>
<name>A0A4S8MW08_DENBC</name>
<dbReference type="AlphaFoldDB" id="A0A4S8MW08"/>
<dbReference type="EMBL" id="ML179038">
    <property type="protein sequence ID" value="THV07335.1"/>
    <property type="molecule type" value="Genomic_DNA"/>
</dbReference>
<dbReference type="OrthoDB" id="3071584at2759"/>
<evidence type="ECO:0000313" key="1">
    <source>
        <dbReference type="EMBL" id="THV07335.1"/>
    </source>
</evidence>
<evidence type="ECO:0008006" key="3">
    <source>
        <dbReference type="Google" id="ProtNLM"/>
    </source>
</evidence>
<proteinExistence type="predicted"/>
<gene>
    <name evidence="1" type="ORF">K435DRAFT_643398</name>
</gene>
<dbReference type="InterPro" id="IPR032675">
    <property type="entry name" value="LRR_dom_sf"/>
</dbReference>
<dbReference type="SUPFAM" id="SSF52047">
    <property type="entry name" value="RNI-like"/>
    <property type="match status" value="1"/>
</dbReference>
<protein>
    <recommendedName>
        <fullName evidence="3">F-box domain-containing protein</fullName>
    </recommendedName>
</protein>
<reference evidence="1 2" key="1">
    <citation type="journal article" date="2019" name="Nat. Ecol. Evol.">
        <title>Megaphylogeny resolves global patterns of mushroom evolution.</title>
        <authorList>
            <person name="Varga T."/>
            <person name="Krizsan K."/>
            <person name="Foldi C."/>
            <person name="Dima B."/>
            <person name="Sanchez-Garcia M."/>
            <person name="Sanchez-Ramirez S."/>
            <person name="Szollosi G.J."/>
            <person name="Szarkandi J.G."/>
            <person name="Papp V."/>
            <person name="Albert L."/>
            <person name="Andreopoulos W."/>
            <person name="Angelini C."/>
            <person name="Antonin V."/>
            <person name="Barry K.W."/>
            <person name="Bougher N.L."/>
            <person name="Buchanan P."/>
            <person name="Buyck B."/>
            <person name="Bense V."/>
            <person name="Catcheside P."/>
            <person name="Chovatia M."/>
            <person name="Cooper J."/>
            <person name="Damon W."/>
            <person name="Desjardin D."/>
            <person name="Finy P."/>
            <person name="Geml J."/>
            <person name="Haridas S."/>
            <person name="Hughes K."/>
            <person name="Justo A."/>
            <person name="Karasinski D."/>
            <person name="Kautmanova I."/>
            <person name="Kiss B."/>
            <person name="Kocsube S."/>
            <person name="Kotiranta H."/>
            <person name="LaButti K.M."/>
            <person name="Lechner B.E."/>
            <person name="Liimatainen K."/>
            <person name="Lipzen A."/>
            <person name="Lukacs Z."/>
            <person name="Mihaltcheva S."/>
            <person name="Morgado L.N."/>
            <person name="Niskanen T."/>
            <person name="Noordeloos M.E."/>
            <person name="Ohm R.A."/>
            <person name="Ortiz-Santana B."/>
            <person name="Ovrebo C."/>
            <person name="Racz N."/>
            <person name="Riley R."/>
            <person name="Savchenko A."/>
            <person name="Shiryaev A."/>
            <person name="Soop K."/>
            <person name="Spirin V."/>
            <person name="Szebenyi C."/>
            <person name="Tomsovsky M."/>
            <person name="Tulloss R.E."/>
            <person name="Uehling J."/>
            <person name="Grigoriev I.V."/>
            <person name="Vagvolgyi C."/>
            <person name="Papp T."/>
            <person name="Martin F.M."/>
            <person name="Miettinen O."/>
            <person name="Hibbett D.S."/>
            <person name="Nagy L.G."/>
        </authorList>
    </citation>
    <scope>NUCLEOTIDE SEQUENCE [LARGE SCALE GENOMIC DNA]</scope>
    <source>
        <strain evidence="1 2">CBS 962.96</strain>
    </source>
</reference>
<accession>A0A4S8MW08</accession>